<organism evidence="1 2">
    <name type="scientific">Catharanthus roseus</name>
    <name type="common">Madagascar periwinkle</name>
    <name type="synonym">Vinca rosea</name>
    <dbReference type="NCBI Taxonomy" id="4058"/>
    <lineage>
        <taxon>Eukaryota</taxon>
        <taxon>Viridiplantae</taxon>
        <taxon>Streptophyta</taxon>
        <taxon>Embryophyta</taxon>
        <taxon>Tracheophyta</taxon>
        <taxon>Spermatophyta</taxon>
        <taxon>Magnoliopsida</taxon>
        <taxon>eudicotyledons</taxon>
        <taxon>Gunneridae</taxon>
        <taxon>Pentapetalae</taxon>
        <taxon>asterids</taxon>
        <taxon>lamiids</taxon>
        <taxon>Gentianales</taxon>
        <taxon>Apocynaceae</taxon>
        <taxon>Rauvolfioideae</taxon>
        <taxon>Vinceae</taxon>
        <taxon>Catharanthinae</taxon>
        <taxon>Catharanthus</taxon>
    </lineage>
</organism>
<comment type="caution">
    <text evidence="1">The sequence shown here is derived from an EMBL/GenBank/DDBJ whole genome shotgun (WGS) entry which is preliminary data.</text>
</comment>
<reference evidence="2" key="1">
    <citation type="journal article" date="2023" name="Nat. Plants">
        <title>Single-cell RNA sequencing provides a high-resolution roadmap for understanding the multicellular compartmentation of specialized metabolism.</title>
        <authorList>
            <person name="Sun S."/>
            <person name="Shen X."/>
            <person name="Li Y."/>
            <person name="Li Y."/>
            <person name="Wang S."/>
            <person name="Li R."/>
            <person name="Zhang H."/>
            <person name="Shen G."/>
            <person name="Guo B."/>
            <person name="Wei J."/>
            <person name="Xu J."/>
            <person name="St-Pierre B."/>
            <person name="Chen S."/>
            <person name="Sun C."/>
        </authorList>
    </citation>
    <scope>NUCLEOTIDE SEQUENCE [LARGE SCALE GENOMIC DNA]</scope>
</reference>
<gene>
    <name evidence="1" type="ORF">M9H77_08161</name>
</gene>
<dbReference type="Proteomes" id="UP001060085">
    <property type="component" value="Linkage Group LG02"/>
</dbReference>
<name>A0ACC0BX40_CATRO</name>
<sequence length="133" mass="16337">MDTTHAIKVVLFWDSEYASYTYDLYFTREAKKTWTFTRMVTHDQLVRKILKHRGMDPNFWHIRMTMRVPSFYEEYQIFNFTLYNVNNDEEMHYLWNIRPGISKEGIHEWAQGLLERCFLQFNILRSKYEQSMG</sequence>
<protein>
    <submittedName>
        <fullName evidence="1">Uncharacterized protein</fullName>
    </submittedName>
</protein>
<dbReference type="EMBL" id="CM044702">
    <property type="protein sequence ID" value="KAI5677211.1"/>
    <property type="molecule type" value="Genomic_DNA"/>
</dbReference>
<keyword evidence="2" id="KW-1185">Reference proteome</keyword>
<proteinExistence type="predicted"/>
<accession>A0ACC0BX40</accession>
<evidence type="ECO:0000313" key="2">
    <source>
        <dbReference type="Proteomes" id="UP001060085"/>
    </source>
</evidence>
<evidence type="ECO:0000313" key="1">
    <source>
        <dbReference type="EMBL" id="KAI5677211.1"/>
    </source>
</evidence>